<evidence type="ECO:0000259" key="10">
    <source>
        <dbReference type="Pfam" id="PF01694"/>
    </source>
</evidence>
<dbReference type="InterPro" id="IPR022764">
    <property type="entry name" value="Peptidase_S54_rhomboid_dom"/>
</dbReference>
<dbReference type="InterPro" id="IPR022732">
    <property type="entry name" value="Peptidase_S54_GlpG_N"/>
</dbReference>
<dbReference type="Gene3D" id="3.30.70.2350">
    <property type="match status" value="1"/>
</dbReference>
<dbReference type="GO" id="GO:0016020">
    <property type="term" value="C:membrane"/>
    <property type="evidence" value="ECO:0007669"/>
    <property type="project" value="UniProtKB-SubCell"/>
</dbReference>
<feature type="domain" description="Peptidase S54 rhomboid" evidence="10">
    <location>
        <begin position="140"/>
        <end position="272"/>
    </location>
</feature>
<evidence type="ECO:0000256" key="9">
    <source>
        <dbReference type="SAM" id="Phobius"/>
    </source>
</evidence>
<keyword evidence="5 9" id="KW-0812">Transmembrane</keyword>
<dbReference type="Proteomes" id="UP000030901">
    <property type="component" value="Chromosome"/>
</dbReference>
<dbReference type="InterPro" id="IPR050925">
    <property type="entry name" value="Rhomboid_protease_S54"/>
</dbReference>
<dbReference type="GO" id="GO:0006508">
    <property type="term" value="P:proteolysis"/>
    <property type="evidence" value="ECO:0007669"/>
    <property type="project" value="UniProtKB-KW"/>
</dbReference>
<evidence type="ECO:0000256" key="8">
    <source>
        <dbReference type="ARBA" id="ARBA00023136"/>
    </source>
</evidence>
<dbReference type="PANTHER" id="PTHR43731">
    <property type="entry name" value="RHOMBOID PROTEASE"/>
    <property type="match status" value="1"/>
</dbReference>
<dbReference type="HOGENOM" id="CLU_058989_0_0_6"/>
<dbReference type="PANTHER" id="PTHR43731:SF14">
    <property type="entry name" value="PRESENILIN-ASSOCIATED RHOMBOID-LIKE PROTEIN, MITOCHONDRIAL"/>
    <property type="match status" value="1"/>
</dbReference>
<feature type="transmembrane region" description="Helical" evidence="9">
    <location>
        <begin position="103"/>
        <end position="121"/>
    </location>
</feature>
<sequence length="279" mass="31775">MVMNMYLMSFKQAQYAQTFVDYMKTKGIAMHIELDIEGNSQLFIDSEDEQTIALVKSELISYLKNPFDPQYSNASWQIGSHFKEKQSIRLNLGLPKIISAGKLTTSITLICVLVFVLYTIMGPYQILDYIGYPTVGHFYEIWRYFTPALIHFSLIHIVSNLMWWWYLGGMIEKNRGTFKLLELLLFAGILSNYATGIISGPSFGGLSGVVYALMGYVWLYGEKVKSSPIRFDRTMMFFALIWLVAGYLGWLGSIANTAHLMGLIIGLLLAAKDIWFIKK</sequence>
<dbReference type="EMBL" id="CP009056">
    <property type="protein sequence ID" value="AJA45066.1"/>
    <property type="molecule type" value="Genomic_DNA"/>
</dbReference>
<dbReference type="InterPro" id="IPR023662">
    <property type="entry name" value="Rhomboid_protease_GlpG"/>
</dbReference>
<protein>
    <submittedName>
        <fullName evidence="12">Rhomboid family protease GlpG</fullName>
    </submittedName>
</protein>
<evidence type="ECO:0000313" key="13">
    <source>
        <dbReference type="Proteomes" id="UP000030901"/>
    </source>
</evidence>
<dbReference type="Pfam" id="PF01694">
    <property type="entry name" value="Rhomboid"/>
    <property type="match status" value="1"/>
</dbReference>
<name>A0A0A7S738_FRIPE</name>
<dbReference type="GO" id="GO:0004252">
    <property type="term" value="F:serine-type endopeptidase activity"/>
    <property type="evidence" value="ECO:0007669"/>
    <property type="project" value="InterPro"/>
</dbReference>
<evidence type="ECO:0000256" key="1">
    <source>
        <dbReference type="ARBA" id="ARBA00004141"/>
    </source>
</evidence>
<feature type="transmembrane region" description="Helical" evidence="9">
    <location>
        <begin position="233"/>
        <end position="252"/>
    </location>
</feature>
<evidence type="ECO:0000256" key="3">
    <source>
        <dbReference type="ARBA" id="ARBA00022475"/>
    </source>
</evidence>
<dbReference type="NCBIfam" id="TIGR04239">
    <property type="entry name" value="rhombo_GlpG"/>
    <property type="match status" value="1"/>
</dbReference>
<keyword evidence="12" id="KW-0645">Protease</keyword>
<feature type="transmembrane region" description="Helical" evidence="9">
    <location>
        <begin position="141"/>
        <end position="166"/>
    </location>
</feature>
<evidence type="ECO:0000256" key="7">
    <source>
        <dbReference type="ARBA" id="ARBA00022989"/>
    </source>
</evidence>
<feature type="domain" description="Peptidase S54 GlpG peptidase N-terminal" evidence="11">
    <location>
        <begin position="7"/>
        <end position="84"/>
    </location>
</feature>
<keyword evidence="6" id="KW-0378">Hydrolase</keyword>
<gene>
    <name evidence="12" type="ORF">FPB0191_01243</name>
</gene>
<evidence type="ECO:0000259" key="11">
    <source>
        <dbReference type="Pfam" id="PF12122"/>
    </source>
</evidence>
<dbReference type="OrthoDB" id="9778341at2"/>
<dbReference type="InterPro" id="IPR035952">
    <property type="entry name" value="Rhomboid-like_sf"/>
</dbReference>
<accession>A0A0A7S738</accession>
<dbReference type="AlphaFoldDB" id="A0A0A7S738"/>
<comment type="subcellular location">
    <subcellularLocation>
        <location evidence="1">Membrane</location>
        <topology evidence="1">Multi-pass membrane protein</topology>
    </subcellularLocation>
</comment>
<organism evidence="12 13">
    <name type="scientific">Frischella perrara</name>
    <dbReference type="NCBI Taxonomy" id="1267021"/>
    <lineage>
        <taxon>Bacteria</taxon>
        <taxon>Pseudomonadati</taxon>
        <taxon>Pseudomonadota</taxon>
        <taxon>Gammaproteobacteria</taxon>
        <taxon>Orbales</taxon>
        <taxon>Orbaceae</taxon>
        <taxon>Frischella</taxon>
    </lineage>
</organism>
<keyword evidence="13" id="KW-1185">Reference proteome</keyword>
<evidence type="ECO:0000256" key="4">
    <source>
        <dbReference type="ARBA" id="ARBA00022519"/>
    </source>
</evidence>
<dbReference type="Pfam" id="PF12122">
    <property type="entry name" value="Rhomboid_N"/>
    <property type="match status" value="1"/>
</dbReference>
<keyword evidence="4" id="KW-0997">Cell inner membrane</keyword>
<feature type="transmembrane region" description="Helical" evidence="9">
    <location>
        <begin position="258"/>
        <end position="277"/>
    </location>
</feature>
<evidence type="ECO:0000256" key="5">
    <source>
        <dbReference type="ARBA" id="ARBA00022692"/>
    </source>
</evidence>
<keyword evidence="7 9" id="KW-1133">Transmembrane helix</keyword>
<proteinExistence type="inferred from homology"/>
<keyword evidence="3" id="KW-1003">Cell membrane</keyword>
<feature type="transmembrane region" description="Helical" evidence="9">
    <location>
        <begin position="178"/>
        <end position="197"/>
    </location>
</feature>
<dbReference type="Gene3D" id="1.20.1540.10">
    <property type="entry name" value="Rhomboid-like"/>
    <property type="match status" value="1"/>
</dbReference>
<dbReference type="KEGG" id="fpp:FPB0191_01243"/>
<keyword evidence="8 9" id="KW-0472">Membrane</keyword>
<comment type="similarity">
    <text evidence="2">Belongs to the peptidase S54 family.</text>
</comment>
<reference evidence="12 13" key="1">
    <citation type="journal article" date="2014" name="Appl. Environ. Microbiol.">
        <title>Gut symbionts from distinct hosts exhibit genotoxic activity via divergent colibactin biosynthetic pathways.</title>
        <authorList>
            <person name="Engel P."/>
            <person name="Vizcaino M.I."/>
            <person name="Crawford J.M."/>
        </authorList>
    </citation>
    <scope>NUCLEOTIDE SEQUENCE [LARGE SCALE GENOMIC DNA]</scope>
    <source>
        <strain evidence="12 13">PEB0191</strain>
    </source>
</reference>
<dbReference type="InterPro" id="IPR038236">
    <property type="entry name" value="GlpG_N_sf"/>
</dbReference>
<dbReference type="SUPFAM" id="SSF144091">
    <property type="entry name" value="Rhomboid-like"/>
    <property type="match status" value="1"/>
</dbReference>
<dbReference type="STRING" id="1267021.FPB0191_01243"/>
<evidence type="ECO:0000313" key="12">
    <source>
        <dbReference type="EMBL" id="AJA45066.1"/>
    </source>
</evidence>
<feature type="transmembrane region" description="Helical" evidence="9">
    <location>
        <begin position="203"/>
        <end position="221"/>
    </location>
</feature>
<evidence type="ECO:0000256" key="2">
    <source>
        <dbReference type="ARBA" id="ARBA00009045"/>
    </source>
</evidence>
<evidence type="ECO:0000256" key="6">
    <source>
        <dbReference type="ARBA" id="ARBA00022801"/>
    </source>
</evidence>